<dbReference type="EMBL" id="PFFQ01000030">
    <property type="protein sequence ID" value="PIW17102.1"/>
    <property type="molecule type" value="Genomic_DNA"/>
</dbReference>
<dbReference type="SUPFAM" id="SSF50475">
    <property type="entry name" value="FMN-binding split barrel"/>
    <property type="match status" value="1"/>
</dbReference>
<dbReference type="Proteomes" id="UP000231019">
    <property type="component" value="Unassembled WGS sequence"/>
</dbReference>
<evidence type="ECO:0000313" key="2">
    <source>
        <dbReference type="EMBL" id="PIW17102.1"/>
    </source>
</evidence>
<dbReference type="AlphaFoldDB" id="A0A2M7G682"/>
<feature type="domain" description="Pyridoxamine 5'-phosphate oxidase N-terminal" evidence="1">
    <location>
        <begin position="167"/>
        <end position="271"/>
    </location>
</feature>
<dbReference type="InterPro" id="IPR012349">
    <property type="entry name" value="Split_barrel_FMN-bd"/>
</dbReference>
<gene>
    <name evidence="2" type="ORF">COW36_10140</name>
</gene>
<evidence type="ECO:0000259" key="1">
    <source>
        <dbReference type="Pfam" id="PF01243"/>
    </source>
</evidence>
<dbReference type="InterPro" id="IPR011576">
    <property type="entry name" value="Pyridox_Oxase_N"/>
</dbReference>
<sequence>MCSDAFHAGERKIQAEYGLSEKMQAIGATVLRPFLPEQHRRFFETLPWVFLGAEDREKFVWASLRIGSPGFVSTPNPRLLRIQSLPFVQDPLSELQVGQDLGILGLEFETRRRNRVSTQVVEAGPEELCLSVRQSFGNCPKYIQIRTLCPVSRNPVQAKCLDFNTLAPQQRELIENSDCFFIASVYQAGKNLPSEGADLSHRGGKPGFVRVESQETLLFPDFSGNRFFNTLGNIVMDPRVGLLFLDFVSGDLLFLSGRAEIIGSGPELQAFQGAERLIRFRLARGRMLEKALPWSWDLGEASPALAFTGSW</sequence>
<protein>
    <submittedName>
        <fullName evidence="2">Flavin-nucleotide-binding protein</fullName>
    </submittedName>
</protein>
<comment type="caution">
    <text evidence="2">The sequence shown here is derived from an EMBL/GenBank/DDBJ whole genome shotgun (WGS) entry which is preliminary data.</text>
</comment>
<accession>A0A2M7G682</accession>
<dbReference type="PANTHER" id="PTHR42815:SF2">
    <property type="entry name" value="FAD-BINDING, PUTATIVE (AFU_ORTHOLOGUE AFUA_6G07600)-RELATED"/>
    <property type="match status" value="1"/>
</dbReference>
<dbReference type="Pfam" id="PF01243">
    <property type="entry name" value="PNPOx_N"/>
    <property type="match status" value="1"/>
</dbReference>
<dbReference type="Gene3D" id="2.30.110.10">
    <property type="entry name" value="Electron Transport, Fmn-binding Protein, Chain A"/>
    <property type="match status" value="1"/>
</dbReference>
<organism evidence="2 3">
    <name type="scientific">bacterium (Candidatus Blackallbacteria) CG17_big_fil_post_rev_8_21_14_2_50_48_46</name>
    <dbReference type="NCBI Taxonomy" id="2014261"/>
    <lineage>
        <taxon>Bacteria</taxon>
        <taxon>Candidatus Blackallbacteria</taxon>
    </lineage>
</organism>
<reference evidence="2 3" key="1">
    <citation type="submission" date="2017-09" db="EMBL/GenBank/DDBJ databases">
        <title>Depth-based differentiation of microbial function through sediment-hosted aquifers and enrichment of novel symbionts in the deep terrestrial subsurface.</title>
        <authorList>
            <person name="Probst A.J."/>
            <person name="Ladd B."/>
            <person name="Jarett J.K."/>
            <person name="Geller-Mcgrath D.E."/>
            <person name="Sieber C.M."/>
            <person name="Emerson J.B."/>
            <person name="Anantharaman K."/>
            <person name="Thomas B.C."/>
            <person name="Malmstrom R."/>
            <person name="Stieglmeier M."/>
            <person name="Klingl A."/>
            <person name="Woyke T."/>
            <person name="Ryan C.M."/>
            <person name="Banfield J.F."/>
        </authorList>
    </citation>
    <scope>NUCLEOTIDE SEQUENCE [LARGE SCALE GENOMIC DNA]</scope>
    <source>
        <strain evidence="2">CG17_big_fil_post_rev_8_21_14_2_50_48_46</strain>
    </source>
</reference>
<dbReference type="PANTHER" id="PTHR42815">
    <property type="entry name" value="FAD-BINDING, PUTATIVE (AFU_ORTHOLOGUE AFUA_6G07600)-RELATED"/>
    <property type="match status" value="1"/>
</dbReference>
<evidence type="ECO:0000313" key="3">
    <source>
        <dbReference type="Proteomes" id="UP000231019"/>
    </source>
</evidence>
<proteinExistence type="predicted"/>
<name>A0A2M7G682_9BACT</name>